<keyword evidence="2" id="KW-1185">Reference proteome</keyword>
<dbReference type="InterPro" id="IPR036943">
    <property type="entry name" value="FN_type2_sf"/>
</dbReference>
<protein>
    <recommendedName>
        <fullName evidence="3">Fibronectin type-II domain-containing protein</fullName>
    </recommendedName>
</protein>
<comment type="caution">
    <text evidence="1">The sequence shown here is derived from an EMBL/GenBank/DDBJ whole genome shotgun (WGS) entry which is preliminary data.</text>
</comment>
<dbReference type="EMBL" id="CAUYUJ010021814">
    <property type="protein sequence ID" value="CAK0907146.1"/>
    <property type="molecule type" value="Genomic_DNA"/>
</dbReference>
<name>A0ABN9Y3Q8_9DINO</name>
<organism evidence="1 2">
    <name type="scientific">Prorocentrum cordatum</name>
    <dbReference type="NCBI Taxonomy" id="2364126"/>
    <lineage>
        <taxon>Eukaryota</taxon>
        <taxon>Sar</taxon>
        <taxon>Alveolata</taxon>
        <taxon>Dinophyceae</taxon>
        <taxon>Prorocentrales</taxon>
        <taxon>Prorocentraceae</taxon>
        <taxon>Prorocentrum</taxon>
    </lineage>
</organism>
<sequence length="162" mass="17787">VFRPCRWPFGADKPPEDAACVTDFYPAFQRMLSEDEGLLPPRDSPSLINEVCTSLEDTQNNLFAYVGALLEFADRKLNGGAPCLGAHDGHPGFRPPEHCVAEFTFDGGKYSGCVAENDKSIGFSDITAPWCSWTDTVHGSTDWDGPWSFCTRCTAEDAQVRS</sequence>
<gene>
    <name evidence="1" type="ORF">PCOR1329_LOCUS82258</name>
</gene>
<feature type="non-terminal residue" evidence="1">
    <location>
        <position position="1"/>
    </location>
</feature>
<evidence type="ECO:0008006" key="3">
    <source>
        <dbReference type="Google" id="ProtNLM"/>
    </source>
</evidence>
<reference evidence="1" key="1">
    <citation type="submission" date="2023-10" db="EMBL/GenBank/DDBJ databases">
        <authorList>
            <person name="Chen Y."/>
            <person name="Shah S."/>
            <person name="Dougan E. K."/>
            <person name="Thang M."/>
            <person name="Chan C."/>
        </authorList>
    </citation>
    <scope>NUCLEOTIDE SEQUENCE [LARGE SCALE GENOMIC DNA]</scope>
</reference>
<dbReference type="Gene3D" id="2.10.10.10">
    <property type="entry name" value="Fibronectin, type II, collagen-binding"/>
    <property type="match status" value="1"/>
</dbReference>
<evidence type="ECO:0000313" key="1">
    <source>
        <dbReference type="EMBL" id="CAK0907146.1"/>
    </source>
</evidence>
<proteinExistence type="predicted"/>
<accession>A0ABN9Y3Q8</accession>
<dbReference type="Proteomes" id="UP001189429">
    <property type="component" value="Unassembled WGS sequence"/>
</dbReference>
<evidence type="ECO:0000313" key="2">
    <source>
        <dbReference type="Proteomes" id="UP001189429"/>
    </source>
</evidence>